<protein>
    <submittedName>
        <fullName evidence="1">Uncharacterized protein</fullName>
    </submittedName>
</protein>
<name>A0ABW3G886_9NOCA</name>
<gene>
    <name evidence="1" type="ORF">ACFQ04_05615</name>
</gene>
<dbReference type="EMBL" id="JBHTIL010000001">
    <property type="protein sequence ID" value="MFD0925211.1"/>
    <property type="molecule type" value="Genomic_DNA"/>
</dbReference>
<keyword evidence="2" id="KW-1185">Reference proteome</keyword>
<dbReference type="Proteomes" id="UP001597068">
    <property type="component" value="Unassembled WGS sequence"/>
</dbReference>
<reference evidence="2" key="1">
    <citation type="journal article" date="2019" name="Int. J. Syst. Evol. Microbiol.">
        <title>The Global Catalogue of Microorganisms (GCM) 10K type strain sequencing project: providing services to taxonomists for standard genome sequencing and annotation.</title>
        <authorList>
            <consortium name="The Broad Institute Genomics Platform"/>
            <consortium name="The Broad Institute Genome Sequencing Center for Infectious Disease"/>
            <person name="Wu L."/>
            <person name="Ma J."/>
        </authorList>
    </citation>
    <scope>NUCLEOTIDE SEQUENCE [LARGE SCALE GENOMIC DNA]</scope>
    <source>
        <strain evidence="2">CCUG 50873</strain>
    </source>
</reference>
<proteinExistence type="predicted"/>
<sequence>MSIATSITRVATTDDAVDAARVLGGCRGPGVSARLRDSGLLDLSLAPADGGVAPSTAAEVVRILAVSHLDIARQVRESLLRGDTAVGHDLVERLLSVAVQTGVAAATLYSSTGTVRDRRRDGGRPVDDALRRRIGEATVAVAAAESTLRAAGDAVDTLRTSADDPDLIRDEAVVSLTTAAVLADRAAGATVDPGDLARVGHWTLTGRVDA</sequence>
<dbReference type="RefSeq" id="WP_253646822.1">
    <property type="nucleotide sequence ID" value="NZ_BAAAMO010000002.1"/>
</dbReference>
<organism evidence="1 2">
    <name type="scientific">Williamsia deligens</name>
    <dbReference type="NCBI Taxonomy" id="321325"/>
    <lineage>
        <taxon>Bacteria</taxon>
        <taxon>Bacillati</taxon>
        <taxon>Actinomycetota</taxon>
        <taxon>Actinomycetes</taxon>
        <taxon>Mycobacteriales</taxon>
        <taxon>Nocardiaceae</taxon>
        <taxon>Williamsia</taxon>
    </lineage>
</organism>
<evidence type="ECO:0000313" key="1">
    <source>
        <dbReference type="EMBL" id="MFD0925211.1"/>
    </source>
</evidence>
<accession>A0ABW3G886</accession>
<evidence type="ECO:0000313" key="2">
    <source>
        <dbReference type="Proteomes" id="UP001597068"/>
    </source>
</evidence>
<dbReference type="Gene3D" id="1.20.140.10">
    <property type="entry name" value="Butyryl-CoA Dehydrogenase, subunit A, domain 3"/>
    <property type="match status" value="1"/>
</dbReference>
<comment type="caution">
    <text evidence="1">The sequence shown here is derived from an EMBL/GenBank/DDBJ whole genome shotgun (WGS) entry which is preliminary data.</text>
</comment>